<feature type="region of interest" description="Disordered" evidence="4">
    <location>
        <begin position="473"/>
        <end position="517"/>
    </location>
</feature>
<name>A0A8H8DJV7_9FUNG</name>
<dbReference type="InterPro" id="IPR036640">
    <property type="entry name" value="ABC1_TM_sf"/>
</dbReference>
<feature type="compositionally biased region" description="Basic residues" evidence="4">
    <location>
        <begin position="267"/>
        <end position="291"/>
    </location>
</feature>
<dbReference type="GO" id="GO:0016020">
    <property type="term" value="C:membrane"/>
    <property type="evidence" value="ECO:0007669"/>
    <property type="project" value="InterPro"/>
</dbReference>
<organism evidence="7 8">
    <name type="scientific">Olpidium bornovanus</name>
    <dbReference type="NCBI Taxonomy" id="278681"/>
    <lineage>
        <taxon>Eukaryota</taxon>
        <taxon>Fungi</taxon>
        <taxon>Fungi incertae sedis</taxon>
        <taxon>Olpidiomycota</taxon>
        <taxon>Olpidiomycotina</taxon>
        <taxon>Olpidiomycetes</taxon>
        <taxon>Olpidiales</taxon>
        <taxon>Olpidiaceae</taxon>
        <taxon>Olpidium</taxon>
    </lineage>
</organism>
<feature type="domain" description="ABC transmembrane type-1" evidence="6">
    <location>
        <begin position="615"/>
        <end position="722"/>
    </location>
</feature>
<protein>
    <recommendedName>
        <fullName evidence="6">ABC transmembrane type-1 domain-containing protein</fullName>
    </recommendedName>
</protein>
<dbReference type="Pfam" id="PF00664">
    <property type="entry name" value="ABC_membrane"/>
    <property type="match status" value="1"/>
</dbReference>
<feature type="compositionally biased region" description="Polar residues" evidence="4">
    <location>
        <begin position="475"/>
        <end position="485"/>
    </location>
</feature>
<proteinExistence type="predicted"/>
<sequence>LVSVIDHKSGPLLAEFPAAVATTFHVKCHKHSEYLQEVHHLDDVTAFAYVPGRQMREVLEEHAPLQGAQHDRHVAHLILLRSAGVSFNTKQARLEQALKKADPQRRSTVFEGIQANSDAQMFKYLVGSRDQSYRFTVARARGGEVHGWIWSRAFSLFVTSLPLRQKLLERRVIRVPIRVIGVDAATRHISLLSGAGRPQTARGGGCQLPFPVGVPTVAGRRRASSNCAVGLRAAVRLARATPGAFRPRRRGAHVCRTAPPSPPPARRLLRLKRRTKSRHVCTRPRPPRARPRAPALQPSRSRQMVAAVGAATRPVPSRASAAVPLAFRLAAAAAPPARNAPPPRRVSAPPAALSVCSTPTAAPRRPKSATPPWKPPNLRLAAGRPWPPLGREGLFAHGLAKVLPPSAQATVVLLAGWSWRTVSRPRFARSPGSPAEVIGSHRSEWHIRGLYAGRCGAARPPIRQFHGSVIEWSDQPPSNLRSPQSAEAPVQKNAHETDASTASAKPPSAPVVRTADFGTGRGKASDVDIIRNLARYLWPKDDPGAKARVCVALGLLFAGKVRSVRTGTSPPRQARLTHICHPRGCTGNYQILNVQVPFLFKHVVDFLNDHPGAEISFVSFAGVLLLGCTVGQKAIRRVAMNVFNHLHQLDLSFHLNKETGSLTRAIDRGTKGISFLLSSIVFHVLPTAFEITMVCSILGYKYGGPFAGVTAITMCTYTAFTVSVTSWRSCQQTSLLCALIYLQQL</sequence>
<dbReference type="InterPro" id="IPR011527">
    <property type="entry name" value="ABC1_TM_dom"/>
</dbReference>
<evidence type="ECO:0000313" key="7">
    <source>
        <dbReference type="EMBL" id="KAG5460522.1"/>
    </source>
</evidence>
<feature type="region of interest" description="Disordered" evidence="4">
    <location>
        <begin position="334"/>
        <end position="379"/>
    </location>
</feature>
<feature type="transmembrane region" description="Helical" evidence="5">
    <location>
        <begin position="706"/>
        <end position="727"/>
    </location>
</feature>
<keyword evidence="3 5" id="KW-0472">Membrane</keyword>
<reference evidence="7 8" key="1">
    <citation type="journal article" name="Sci. Rep.">
        <title>Genome-scale phylogenetic analyses confirm Olpidium as the closest living zoosporic fungus to the non-flagellated, terrestrial fungi.</title>
        <authorList>
            <person name="Chang Y."/>
            <person name="Rochon D."/>
            <person name="Sekimoto S."/>
            <person name="Wang Y."/>
            <person name="Chovatia M."/>
            <person name="Sandor L."/>
            <person name="Salamov A."/>
            <person name="Grigoriev I.V."/>
            <person name="Stajich J.E."/>
            <person name="Spatafora J.W."/>
        </authorList>
    </citation>
    <scope>NUCLEOTIDE SEQUENCE [LARGE SCALE GENOMIC DNA]</scope>
    <source>
        <strain evidence="7">S191</strain>
    </source>
</reference>
<evidence type="ECO:0000256" key="2">
    <source>
        <dbReference type="ARBA" id="ARBA00022989"/>
    </source>
</evidence>
<feature type="region of interest" description="Disordered" evidence="4">
    <location>
        <begin position="245"/>
        <end position="302"/>
    </location>
</feature>
<evidence type="ECO:0000313" key="8">
    <source>
        <dbReference type="Proteomes" id="UP000673691"/>
    </source>
</evidence>
<dbReference type="SUPFAM" id="SSF90123">
    <property type="entry name" value="ABC transporter transmembrane region"/>
    <property type="match status" value="1"/>
</dbReference>
<feature type="transmembrane region" description="Helical" evidence="5">
    <location>
        <begin position="673"/>
        <end position="700"/>
    </location>
</feature>
<dbReference type="EMBL" id="JAEFCI010005093">
    <property type="protein sequence ID" value="KAG5460522.1"/>
    <property type="molecule type" value="Genomic_DNA"/>
</dbReference>
<evidence type="ECO:0000256" key="4">
    <source>
        <dbReference type="SAM" id="MobiDB-lite"/>
    </source>
</evidence>
<feature type="transmembrane region" description="Helical" evidence="5">
    <location>
        <begin position="615"/>
        <end position="635"/>
    </location>
</feature>
<evidence type="ECO:0000256" key="3">
    <source>
        <dbReference type="ARBA" id="ARBA00023136"/>
    </source>
</evidence>
<evidence type="ECO:0000256" key="5">
    <source>
        <dbReference type="SAM" id="Phobius"/>
    </source>
</evidence>
<feature type="non-terminal residue" evidence="7">
    <location>
        <position position="1"/>
    </location>
</feature>
<gene>
    <name evidence="7" type="ORF">BJ554DRAFT_7419</name>
</gene>
<dbReference type="PROSITE" id="PS50929">
    <property type="entry name" value="ABC_TM1F"/>
    <property type="match status" value="1"/>
</dbReference>
<evidence type="ECO:0000259" key="6">
    <source>
        <dbReference type="PROSITE" id="PS50929"/>
    </source>
</evidence>
<keyword evidence="1 5" id="KW-0812">Transmembrane</keyword>
<dbReference type="GO" id="GO:0005524">
    <property type="term" value="F:ATP binding"/>
    <property type="evidence" value="ECO:0007669"/>
    <property type="project" value="InterPro"/>
</dbReference>
<dbReference type="OrthoDB" id="6500128at2759"/>
<dbReference type="Gene3D" id="1.20.1560.10">
    <property type="entry name" value="ABC transporter type 1, transmembrane domain"/>
    <property type="match status" value="1"/>
</dbReference>
<dbReference type="Proteomes" id="UP000673691">
    <property type="component" value="Unassembled WGS sequence"/>
</dbReference>
<dbReference type="AlphaFoldDB" id="A0A8H8DJV7"/>
<keyword evidence="8" id="KW-1185">Reference proteome</keyword>
<accession>A0A8H8DJV7</accession>
<evidence type="ECO:0000256" key="1">
    <source>
        <dbReference type="ARBA" id="ARBA00022692"/>
    </source>
</evidence>
<keyword evidence="2 5" id="KW-1133">Transmembrane helix</keyword>
<dbReference type="GO" id="GO:0140359">
    <property type="term" value="F:ABC-type transporter activity"/>
    <property type="evidence" value="ECO:0007669"/>
    <property type="project" value="InterPro"/>
</dbReference>
<comment type="caution">
    <text evidence="7">The sequence shown here is derived from an EMBL/GenBank/DDBJ whole genome shotgun (WGS) entry which is preliminary data.</text>
</comment>